<feature type="non-terminal residue" evidence="2">
    <location>
        <position position="210"/>
    </location>
</feature>
<feature type="compositionally biased region" description="Basic and acidic residues" evidence="1">
    <location>
        <begin position="46"/>
        <end position="59"/>
    </location>
</feature>
<feature type="compositionally biased region" description="Basic and acidic residues" evidence="1">
    <location>
        <begin position="15"/>
        <end position="33"/>
    </location>
</feature>
<dbReference type="EC" id="2.4.2.17" evidence="2"/>
<evidence type="ECO:0000256" key="1">
    <source>
        <dbReference type="SAM" id="MobiDB-lite"/>
    </source>
</evidence>
<feature type="region of interest" description="Disordered" evidence="1">
    <location>
        <begin position="1"/>
        <end position="210"/>
    </location>
</feature>
<feature type="compositionally biased region" description="Basic and acidic residues" evidence="1">
    <location>
        <begin position="154"/>
        <end position="186"/>
    </location>
</feature>
<feature type="compositionally biased region" description="Basic residues" evidence="1">
    <location>
        <begin position="1"/>
        <end position="11"/>
    </location>
</feature>
<feature type="non-terminal residue" evidence="2">
    <location>
        <position position="1"/>
    </location>
</feature>
<dbReference type="GO" id="GO:0003879">
    <property type="term" value="F:ATP phosphoribosyltransferase activity"/>
    <property type="evidence" value="ECO:0007669"/>
    <property type="project" value="UniProtKB-EC"/>
</dbReference>
<evidence type="ECO:0000313" key="2">
    <source>
        <dbReference type="EMBL" id="CAA9501839.1"/>
    </source>
</evidence>
<accession>A0A6J4SKT2</accession>
<organism evidence="2">
    <name type="scientific">uncultured Solirubrobacteraceae bacterium</name>
    <dbReference type="NCBI Taxonomy" id="1162706"/>
    <lineage>
        <taxon>Bacteria</taxon>
        <taxon>Bacillati</taxon>
        <taxon>Actinomycetota</taxon>
        <taxon>Thermoleophilia</taxon>
        <taxon>Solirubrobacterales</taxon>
        <taxon>Solirubrobacteraceae</taxon>
        <taxon>environmental samples</taxon>
    </lineage>
</organism>
<feature type="compositionally biased region" description="Basic residues" evidence="1">
    <location>
        <begin position="142"/>
        <end position="151"/>
    </location>
</feature>
<feature type="compositionally biased region" description="Low complexity" evidence="1">
    <location>
        <begin position="85"/>
        <end position="94"/>
    </location>
</feature>
<keyword evidence="2" id="KW-0808">Transferase</keyword>
<name>A0A6J4SKT2_9ACTN</name>
<dbReference type="AlphaFoldDB" id="A0A6J4SKT2"/>
<reference evidence="2" key="1">
    <citation type="submission" date="2020-02" db="EMBL/GenBank/DDBJ databases">
        <authorList>
            <person name="Meier V. D."/>
        </authorList>
    </citation>
    <scope>NUCLEOTIDE SEQUENCE</scope>
    <source>
        <strain evidence="2">AVDCRST_MAG30</strain>
    </source>
</reference>
<dbReference type="EMBL" id="CADCVS010000258">
    <property type="protein sequence ID" value="CAA9501839.1"/>
    <property type="molecule type" value="Genomic_DNA"/>
</dbReference>
<proteinExistence type="predicted"/>
<sequence>ERRPAHHRGAPRRAAARDARPPRRAGDRHERGPRQRPQAALRGRRDRHDAAVRRADLRRGGRRRHRLHRQGRAHGAVRARRLRAARPGLRPLPDGDGDGGRRGPGAGGAAAPRRHAHRDEVPEDRRAALRAHGPPGGDRRGQGLRRARAAHRPGGGDRRPHRDGHDPARERARGARGDLRRDRAADRQPGVPQAQGAGDRRRGAAAPCRL</sequence>
<feature type="compositionally biased region" description="Basic and acidic residues" evidence="1">
    <location>
        <begin position="117"/>
        <end position="127"/>
    </location>
</feature>
<protein>
    <submittedName>
        <fullName evidence="2">ATP phosphoribosyltransferase &gt; HisGs</fullName>
        <ecNumber evidence="2">2.4.2.17</ecNumber>
    </submittedName>
</protein>
<gene>
    <name evidence="2" type="ORF">AVDCRST_MAG30-1933</name>
</gene>
<keyword evidence="2" id="KW-0328">Glycosyltransferase</keyword>
<feature type="compositionally biased region" description="Basic residues" evidence="1">
    <location>
        <begin position="60"/>
        <end position="84"/>
    </location>
</feature>